<dbReference type="HOGENOM" id="CLU_1435250_0_0_1"/>
<name>M3AZZ5_SPHMS</name>
<dbReference type="RefSeq" id="XP_016761228.1">
    <property type="nucleotide sequence ID" value="XM_016901236.1"/>
</dbReference>
<keyword evidence="2" id="KW-1185">Reference proteome</keyword>
<organism evidence="1 2">
    <name type="scientific">Sphaerulina musiva (strain SO2202)</name>
    <name type="common">Poplar stem canker fungus</name>
    <name type="synonym">Septoria musiva</name>
    <dbReference type="NCBI Taxonomy" id="692275"/>
    <lineage>
        <taxon>Eukaryota</taxon>
        <taxon>Fungi</taxon>
        <taxon>Dikarya</taxon>
        <taxon>Ascomycota</taxon>
        <taxon>Pezizomycotina</taxon>
        <taxon>Dothideomycetes</taxon>
        <taxon>Dothideomycetidae</taxon>
        <taxon>Mycosphaerellales</taxon>
        <taxon>Mycosphaerellaceae</taxon>
        <taxon>Sphaerulina</taxon>
    </lineage>
</organism>
<evidence type="ECO:0000313" key="2">
    <source>
        <dbReference type="Proteomes" id="UP000016931"/>
    </source>
</evidence>
<dbReference type="AlphaFoldDB" id="M3AZZ5"/>
<reference evidence="1 2" key="1">
    <citation type="journal article" date="2012" name="PLoS Pathog.">
        <title>Diverse lifestyles and strategies of plant pathogenesis encoded in the genomes of eighteen Dothideomycetes fungi.</title>
        <authorList>
            <person name="Ohm R.A."/>
            <person name="Feau N."/>
            <person name="Henrissat B."/>
            <person name="Schoch C.L."/>
            <person name="Horwitz B.A."/>
            <person name="Barry K.W."/>
            <person name="Condon B.J."/>
            <person name="Copeland A.C."/>
            <person name="Dhillon B."/>
            <person name="Glaser F."/>
            <person name="Hesse C.N."/>
            <person name="Kosti I."/>
            <person name="LaButti K."/>
            <person name="Lindquist E.A."/>
            <person name="Lucas S."/>
            <person name="Salamov A.A."/>
            <person name="Bradshaw R.E."/>
            <person name="Ciuffetti L."/>
            <person name="Hamelin R.C."/>
            <person name="Kema G.H.J."/>
            <person name="Lawrence C."/>
            <person name="Scott J.A."/>
            <person name="Spatafora J.W."/>
            <person name="Turgeon B.G."/>
            <person name="de Wit P.J.G.M."/>
            <person name="Zhong S."/>
            <person name="Goodwin S.B."/>
            <person name="Grigoriev I.V."/>
        </authorList>
    </citation>
    <scope>NUCLEOTIDE SEQUENCE [LARGE SCALE GENOMIC DNA]</scope>
    <source>
        <strain evidence="1 2">SO2202</strain>
    </source>
</reference>
<proteinExistence type="predicted"/>
<gene>
    <name evidence="1" type="ORF">SEPMUDRAFT_116170</name>
</gene>
<accession>M3AZZ5</accession>
<sequence>MTARAAMTQAKLSHHASGVCCSPVLVPSGMSEEMPEGLLQDCKTAARLQDCCKTGREEKRNFGSVKIVGVVRTKIWQPTSQSGYGPAFRYSIRCVSSTLCVAVFARLLGRCPDYADLQPKPIFSEQDVALVSREKNADGVNNSLLCDAILKLGLDELLGFCRCDEHPYHADLDRLVPSTAIIRSGTAGR</sequence>
<dbReference type="GeneID" id="27898373"/>
<dbReference type="Proteomes" id="UP000016931">
    <property type="component" value="Unassembled WGS sequence"/>
</dbReference>
<dbReference type="EMBL" id="KB456263">
    <property type="protein sequence ID" value="EMF13107.1"/>
    <property type="molecule type" value="Genomic_DNA"/>
</dbReference>
<evidence type="ECO:0000313" key="1">
    <source>
        <dbReference type="EMBL" id="EMF13107.1"/>
    </source>
</evidence>
<protein>
    <submittedName>
        <fullName evidence="1">Uncharacterized protein</fullName>
    </submittedName>
</protein>